<dbReference type="GO" id="GO:0071818">
    <property type="term" value="C:BAT3 complex"/>
    <property type="evidence" value="ECO:0007669"/>
    <property type="project" value="TreeGrafter"/>
</dbReference>
<dbReference type="STRING" id="745531.A0A0C3PFT2"/>
<dbReference type="HOGENOM" id="CLU_043701_0_0_1"/>
<dbReference type="Gene3D" id="3.10.20.90">
    <property type="entry name" value="Phosphatidylinositol 3-kinase Catalytic Subunit, Chain A, domain 1"/>
    <property type="match status" value="1"/>
</dbReference>
<feature type="domain" description="Ubiquitin-like" evidence="3">
    <location>
        <begin position="63"/>
        <end position="136"/>
    </location>
</feature>
<reference evidence="4 5" key="1">
    <citation type="journal article" date="2014" name="PLoS Genet.">
        <title>Analysis of the Phlebiopsis gigantea genome, transcriptome and secretome provides insight into its pioneer colonization strategies of wood.</title>
        <authorList>
            <person name="Hori C."/>
            <person name="Ishida T."/>
            <person name="Igarashi K."/>
            <person name="Samejima M."/>
            <person name="Suzuki H."/>
            <person name="Master E."/>
            <person name="Ferreira P."/>
            <person name="Ruiz-Duenas F.J."/>
            <person name="Held B."/>
            <person name="Canessa P."/>
            <person name="Larrondo L.F."/>
            <person name="Schmoll M."/>
            <person name="Druzhinina I.S."/>
            <person name="Kubicek C.P."/>
            <person name="Gaskell J.A."/>
            <person name="Kersten P."/>
            <person name="St John F."/>
            <person name="Glasner J."/>
            <person name="Sabat G."/>
            <person name="Splinter BonDurant S."/>
            <person name="Syed K."/>
            <person name="Yadav J."/>
            <person name="Mgbeahuruike A.C."/>
            <person name="Kovalchuk A."/>
            <person name="Asiegbu F.O."/>
            <person name="Lackner G."/>
            <person name="Hoffmeister D."/>
            <person name="Rencoret J."/>
            <person name="Gutierrez A."/>
            <person name="Sun H."/>
            <person name="Lindquist E."/>
            <person name="Barry K."/>
            <person name="Riley R."/>
            <person name="Grigoriev I.V."/>
            <person name="Henrissat B."/>
            <person name="Kues U."/>
            <person name="Berka R.M."/>
            <person name="Martinez A.T."/>
            <person name="Covert S.F."/>
            <person name="Blanchette R.A."/>
            <person name="Cullen D."/>
        </authorList>
    </citation>
    <scope>NUCLEOTIDE SEQUENCE [LARGE SCALE GENOMIC DNA]</scope>
    <source>
        <strain evidence="4 5">11061_1 CR5-6</strain>
    </source>
</reference>
<evidence type="ECO:0000256" key="1">
    <source>
        <dbReference type="ARBA" id="ARBA00004514"/>
    </source>
</evidence>
<evidence type="ECO:0000313" key="5">
    <source>
        <dbReference type="Proteomes" id="UP000053257"/>
    </source>
</evidence>
<comment type="subcellular location">
    <subcellularLocation>
        <location evidence="1">Cytoplasm</location>
        <location evidence="1">Cytosol</location>
    </subcellularLocation>
</comment>
<dbReference type="Pfam" id="PF00240">
    <property type="entry name" value="ubiquitin"/>
    <property type="match status" value="1"/>
</dbReference>
<organism evidence="4 5">
    <name type="scientific">Phlebiopsis gigantea (strain 11061_1 CR5-6)</name>
    <name type="common">White-rot fungus</name>
    <name type="synonym">Peniophora gigantea</name>
    <dbReference type="NCBI Taxonomy" id="745531"/>
    <lineage>
        <taxon>Eukaryota</taxon>
        <taxon>Fungi</taxon>
        <taxon>Dikarya</taxon>
        <taxon>Basidiomycota</taxon>
        <taxon>Agaricomycotina</taxon>
        <taxon>Agaricomycetes</taxon>
        <taxon>Polyporales</taxon>
        <taxon>Phanerochaetaceae</taxon>
        <taxon>Phlebiopsis</taxon>
    </lineage>
</organism>
<evidence type="ECO:0000256" key="2">
    <source>
        <dbReference type="ARBA" id="ARBA00022490"/>
    </source>
</evidence>
<dbReference type="InterPro" id="IPR029071">
    <property type="entry name" value="Ubiquitin-like_domsf"/>
</dbReference>
<dbReference type="PANTHER" id="PTHR46555">
    <property type="entry name" value="UBIQUITIN-LIKE PROTEIN 4A"/>
    <property type="match status" value="1"/>
</dbReference>
<evidence type="ECO:0000313" key="4">
    <source>
        <dbReference type="EMBL" id="KIP04498.1"/>
    </source>
</evidence>
<dbReference type="EMBL" id="KN840572">
    <property type="protein sequence ID" value="KIP04498.1"/>
    <property type="molecule type" value="Genomic_DNA"/>
</dbReference>
<dbReference type="InterPro" id="IPR047154">
    <property type="entry name" value="UBL4A-like"/>
</dbReference>
<dbReference type="InterPro" id="IPR000626">
    <property type="entry name" value="Ubiquitin-like_dom"/>
</dbReference>
<gene>
    <name evidence="4" type="ORF">PHLGIDRAFT_75844</name>
</gene>
<dbReference type="GO" id="GO:0071816">
    <property type="term" value="P:tail-anchored membrane protein insertion into ER membrane"/>
    <property type="evidence" value="ECO:0007669"/>
    <property type="project" value="TreeGrafter"/>
</dbReference>
<keyword evidence="5" id="KW-1185">Reference proteome</keyword>
<evidence type="ECO:0000259" key="3">
    <source>
        <dbReference type="PROSITE" id="PS50053"/>
    </source>
</evidence>
<dbReference type="AlphaFoldDB" id="A0A0C3PFT2"/>
<dbReference type="PROSITE" id="PS50053">
    <property type="entry name" value="UBIQUITIN_2"/>
    <property type="match status" value="1"/>
</dbReference>
<dbReference type="GO" id="GO:0051087">
    <property type="term" value="F:protein-folding chaperone binding"/>
    <property type="evidence" value="ECO:0007669"/>
    <property type="project" value="TreeGrafter"/>
</dbReference>
<dbReference type="GO" id="GO:0006620">
    <property type="term" value="P:post-translational protein targeting to endoplasmic reticulum membrane"/>
    <property type="evidence" value="ECO:0007669"/>
    <property type="project" value="InterPro"/>
</dbReference>
<dbReference type="SMART" id="SM00213">
    <property type="entry name" value="UBQ"/>
    <property type="match status" value="1"/>
</dbReference>
<dbReference type="SUPFAM" id="SSF54236">
    <property type="entry name" value="Ubiquitin-like"/>
    <property type="match status" value="1"/>
</dbReference>
<name>A0A0C3PFT2_PHLG1</name>
<proteinExistence type="predicted"/>
<dbReference type="PANTHER" id="PTHR46555:SF1">
    <property type="entry name" value="UBIQUITIN-LIKE PROTEIN 4A"/>
    <property type="match status" value="1"/>
</dbReference>
<keyword evidence="2" id="KW-0963">Cytoplasm</keyword>
<accession>A0A0C3PFT2</accession>
<dbReference type="Proteomes" id="UP000053257">
    <property type="component" value="Unassembled WGS sequence"/>
</dbReference>
<dbReference type="OrthoDB" id="428577at2759"/>
<protein>
    <recommendedName>
        <fullName evidence="3">Ubiquitin-like domain-containing protein</fullName>
    </recommendedName>
</protein>
<sequence>MADQAEVNFAAAFANTLSQQPVNYPDDFQPPLEGYLKRVPTLPLDVPPPPEIRREEEVPAGVIGITIKSVKPPQSYFLSVQPTDTIQAIKSQLATESGAPPADVQRLLLKGKALADAKLLKEYDIKDGDTVNLMVKPGFQWDPTATSKPEEKAAEDTPPRITLVPEQTKSRHGHSRIPSVVLSPSPSLTPVTDEKLVDIPLILDTSNIPLNPSPPGPDTPYHAVISRPEFWDRLYTFLGAEFATESDAAQAWEDFFCAGKGALSVSEIAKIRDKIGVIGMAGN</sequence>